<gene>
    <name evidence="2" type="ORF">UR53_C0008G0002</name>
</gene>
<keyword evidence="2" id="KW-0418">Kinase</keyword>
<dbReference type="Pfam" id="PF14417">
    <property type="entry name" value="MEDS"/>
    <property type="match status" value="1"/>
</dbReference>
<protein>
    <submittedName>
        <fullName evidence="2">Sensor histidine kinase/response regulator</fullName>
    </submittedName>
</protein>
<feature type="domain" description="MEDS" evidence="1">
    <location>
        <begin position="17"/>
        <end position="179"/>
    </location>
</feature>
<name>A0A0G0DVI1_9BACT</name>
<comment type="caution">
    <text evidence="2">The sequence shown here is derived from an EMBL/GenBank/DDBJ whole genome shotgun (WGS) entry which is preliminary data.</text>
</comment>
<evidence type="ECO:0000313" key="2">
    <source>
        <dbReference type="EMBL" id="KKP59132.1"/>
    </source>
</evidence>
<sequence>MSKIMPHSVFDNIKLGDHICSIYQNKEQQFTPLIPFFKKGLANNMQCVYIIDENSQEDLISEFENNGIKITDFIKTGQFVLLTKRETYLKWDTFNPDKMIDLIKNFEKTAIEANYSGVFGSGEMTWQLGNGQITDSGKLIQYEAKLDDFIPNSKVAIICQYNENRFRPEVLTGVLHTHPWIILYGKIYENKYFYRPAQYTTKEQVASLVDSYKLMLGEILHDAKK</sequence>
<evidence type="ECO:0000259" key="1">
    <source>
        <dbReference type="Pfam" id="PF14417"/>
    </source>
</evidence>
<keyword evidence="2" id="KW-0808">Transferase</keyword>
<reference evidence="2 3" key="1">
    <citation type="journal article" date="2015" name="Nature">
        <title>rRNA introns, odd ribosomes, and small enigmatic genomes across a large radiation of phyla.</title>
        <authorList>
            <person name="Brown C.T."/>
            <person name="Hug L.A."/>
            <person name="Thomas B.C."/>
            <person name="Sharon I."/>
            <person name="Castelle C.J."/>
            <person name="Singh A."/>
            <person name="Wilkins M.J."/>
            <person name="Williams K.H."/>
            <person name="Banfield J.F."/>
        </authorList>
    </citation>
    <scope>NUCLEOTIDE SEQUENCE [LARGE SCALE GENOMIC DNA]</scope>
</reference>
<organism evidence="2 3">
    <name type="scientific">Candidatus Magasanikbacteria bacterium GW2011_GWC2_34_16</name>
    <dbReference type="NCBI Taxonomy" id="1619045"/>
    <lineage>
        <taxon>Bacteria</taxon>
        <taxon>Candidatus Magasanikiibacteriota</taxon>
    </lineage>
</organism>
<dbReference type="Proteomes" id="UP000034927">
    <property type="component" value="Unassembled WGS sequence"/>
</dbReference>
<evidence type="ECO:0000313" key="3">
    <source>
        <dbReference type="Proteomes" id="UP000034927"/>
    </source>
</evidence>
<dbReference type="AlphaFoldDB" id="A0A0G0DVI1"/>
<dbReference type="InterPro" id="IPR025847">
    <property type="entry name" value="MEDS_domain"/>
</dbReference>
<dbReference type="EMBL" id="LBPO01000008">
    <property type="protein sequence ID" value="KKP59132.1"/>
    <property type="molecule type" value="Genomic_DNA"/>
</dbReference>
<dbReference type="GO" id="GO:0016301">
    <property type="term" value="F:kinase activity"/>
    <property type="evidence" value="ECO:0007669"/>
    <property type="project" value="UniProtKB-KW"/>
</dbReference>
<accession>A0A0G0DVI1</accession>
<proteinExistence type="predicted"/>